<keyword evidence="3" id="KW-0442">Lipid degradation</keyword>
<evidence type="ECO:0000313" key="6">
    <source>
        <dbReference type="Proteomes" id="UP000799778"/>
    </source>
</evidence>
<dbReference type="Gene3D" id="3.40.1090.10">
    <property type="entry name" value="Cytosolic phospholipase A2 catalytic domain"/>
    <property type="match status" value="1"/>
</dbReference>
<protein>
    <submittedName>
        <fullName evidence="5">FabD/lysophospholipase-like protein</fullName>
    </submittedName>
</protein>
<dbReference type="PROSITE" id="PS50005">
    <property type="entry name" value="TPR"/>
    <property type="match status" value="3"/>
</dbReference>
<dbReference type="GO" id="GO:0016042">
    <property type="term" value="P:lipid catabolic process"/>
    <property type="evidence" value="ECO:0007669"/>
    <property type="project" value="UniProtKB-UniRule"/>
</dbReference>
<dbReference type="Gene3D" id="1.25.40.10">
    <property type="entry name" value="Tetratricopeptide repeat domain"/>
    <property type="match status" value="2"/>
</dbReference>
<dbReference type="InterPro" id="IPR053137">
    <property type="entry name" value="NLR-like"/>
</dbReference>
<keyword evidence="1 3" id="KW-0443">Lipid metabolism</keyword>
<evidence type="ECO:0000259" key="4">
    <source>
        <dbReference type="PROSITE" id="PS51635"/>
    </source>
</evidence>
<dbReference type="PANTHER" id="PTHR46082">
    <property type="entry name" value="ATP/GTP-BINDING PROTEIN-RELATED"/>
    <property type="match status" value="1"/>
</dbReference>
<evidence type="ECO:0000256" key="2">
    <source>
        <dbReference type="PROSITE-ProRule" id="PRU00339"/>
    </source>
</evidence>
<dbReference type="SUPFAM" id="SSF52540">
    <property type="entry name" value="P-loop containing nucleoside triphosphate hydrolases"/>
    <property type="match status" value="1"/>
</dbReference>
<gene>
    <name evidence="5" type="ORF">BU24DRAFT_347221</name>
</gene>
<dbReference type="PROSITE" id="PS51635">
    <property type="entry name" value="PNPLA"/>
    <property type="match status" value="1"/>
</dbReference>
<accession>A0A6A5XQ19</accession>
<dbReference type="EMBL" id="ML978069">
    <property type="protein sequence ID" value="KAF2015348.1"/>
    <property type="molecule type" value="Genomic_DNA"/>
</dbReference>
<dbReference type="Pfam" id="PF13424">
    <property type="entry name" value="TPR_12"/>
    <property type="match status" value="2"/>
</dbReference>
<feature type="short sequence motif" description="GXSXG" evidence="3">
    <location>
        <begin position="49"/>
        <end position="53"/>
    </location>
</feature>
<feature type="domain" description="PNPLA" evidence="4">
    <location>
        <begin position="9"/>
        <end position="207"/>
    </location>
</feature>
<dbReference type="Pfam" id="PF13374">
    <property type="entry name" value="TPR_10"/>
    <property type="match status" value="1"/>
</dbReference>
<dbReference type="InterPro" id="IPR011990">
    <property type="entry name" value="TPR-like_helical_dom_sf"/>
</dbReference>
<evidence type="ECO:0000256" key="3">
    <source>
        <dbReference type="PROSITE-ProRule" id="PRU01161"/>
    </source>
</evidence>
<keyword evidence="2" id="KW-0802">TPR repeat</keyword>
<dbReference type="GO" id="GO:0046486">
    <property type="term" value="P:glycerolipid metabolic process"/>
    <property type="evidence" value="ECO:0007669"/>
    <property type="project" value="UniProtKB-ARBA"/>
</dbReference>
<dbReference type="InterPro" id="IPR016035">
    <property type="entry name" value="Acyl_Trfase/lysoPLipase"/>
</dbReference>
<feature type="short sequence motif" description="DGA/G" evidence="3">
    <location>
        <begin position="194"/>
        <end position="196"/>
    </location>
</feature>
<feature type="active site" description="Nucleophile" evidence="3">
    <location>
        <position position="51"/>
    </location>
</feature>
<keyword evidence="6" id="KW-1185">Reference proteome</keyword>
<organism evidence="5 6">
    <name type="scientific">Aaosphaeria arxii CBS 175.79</name>
    <dbReference type="NCBI Taxonomy" id="1450172"/>
    <lineage>
        <taxon>Eukaryota</taxon>
        <taxon>Fungi</taxon>
        <taxon>Dikarya</taxon>
        <taxon>Ascomycota</taxon>
        <taxon>Pezizomycotina</taxon>
        <taxon>Dothideomycetes</taxon>
        <taxon>Pleosporomycetidae</taxon>
        <taxon>Pleosporales</taxon>
        <taxon>Pleosporales incertae sedis</taxon>
        <taxon>Aaosphaeria</taxon>
    </lineage>
</organism>
<dbReference type="SMART" id="SM00028">
    <property type="entry name" value="TPR"/>
    <property type="match status" value="6"/>
</dbReference>
<feature type="active site" description="Proton acceptor" evidence="3">
    <location>
        <position position="194"/>
    </location>
</feature>
<dbReference type="GO" id="GO:0043531">
    <property type="term" value="F:ADP binding"/>
    <property type="evidence" value="ECO:0007669"/>
    <property type="project" value="InterPro"/>
</dbReference>
<evidence type="ECO:0000256" key="1">
    <source>
        <dbReference type="ARBA" id="ARBA00023098"/>
    </source>
</evidence>
<dbReference type="Pfam" id="PF01734">
    <property type="entry name" value="Patatin"/>
    <property type="match status" value="1"/>
</dbReference>
<evidence type="ECO:0000313" key="5">
    <source>
        <dbReference type="EMBL" id="KAF2015348.1"/>
    </source>
</evidence>
<dbReference type="InterPro" id="IPR019734">
    <property type="entry name" value="TPR_rpt"/>
</dbReference>
<dbReference type="InterPro" id="IPR027417">
    <property type="entry name" value="P-loop_NTPase"/>
</dbReference>
<dbReference type="PANTHER" id="PTHR46082:SF6">
    <property type="entry name" value="AAA+ ATPASE DOMAIN-CONTAINING PROTEIN-RELATED"/>
    <property type="match status" value="1"/>
</dbReference>
<feature type="short sequence motif" description="GXGXXG" evidence="3">
    <location>
        <begin position="13"/>
        <end position="18"/>
    </location>
</feature>
<dbReference type="SUPFAM" id="SSF48452">
    <property type="entry name" value="TPR-like"/>
    <property type="match status" value="1"/>
</dbReference>
<dbReference type="GeneID" id="54280914"/>
<dbReference type="InterPro" id="IPR002182">
    <property type="entry name" value="NB-ARC"/>
</dbReference>
<name>A0A6A5XQ19_9PLEO</name>
<dbReference type="PRINTS" id="PR00364">
    <property type="entry name" value="DISEASERSIST"/>
</dbReference>
<feature type="repeat" description="TPR" evidence="2">
    <location>
        <begin position="863"/>
        <end position="896"/>
    </location>
</feature>
<dbReference type="RefSeq" id="XP_033383687.1">
    <property type="nucleotide sequence ID" value="XM_033523517.1"/>
</dbReference>
<dbReference type="Pfam" id="PF00931">
    <property type="entry name" value="NB-ARC"/>
    <property type="match status" value="1"/>
</dbReference>
<keyword evidence="3" id="KW-0378">Hydrolase</keyword>
<dbReference type="CDD" id="cd07216">
    <property type="entry name" value="Pat17_PNPLA8_PNPLA9_like3"/>
    <property type="match status" value="1"/>
</dbReference>
<dbReference type="Gene3D" id="3.40.50.300">
    <property type="entry name" value="P-loop containing nucleotide triphosphate hydrolases"/>
    <property type="match status" value="1"/>
</dbReference>
<dbReference type="InterPro" id="IPR002641">
    <property type="entry name" value="PNPLA_dom"/>
</dbReference>
<feature type="repeat" description="TPR" evidence="2">
    <location>
        <begin position="989"/>
        <end position="1022"/>
    </location>
</feature>
<dbReference type="GO" id="GO:0016787">
    <property type="term" value="F:hydrolase activity"/>
    <property type="evidence" value="ECO:0007669"/>
    <property type="project" value="UniProtKB-UniRule"/>
</dbReference>
<reference evidence="5" key="1">
    <citation type="journal article" date="2020" name="Stud. Mycol.">
        <title>101 Dothideomycetes genomes: a test case for predicting lifestyles and emergence of pathogens.</title>
        <authorList>
            <person name="Haridas S."/>
            <person name="Albert R."/>
            <person name="Binder M."/>
            <person name="Bloem J."/>
            <person name="Labutti K."/>
            <person name="Salamov A."/>
            <person name="Andreopoulos B."/>
            <person name="Baker S."/>
            <person name="Barry K."/>
            <person name="Bills G."/>
            <person name="Bluhm B."/>
            <person name="Cannon C."/>
            <person name="Castanera R."/>
            <person name="Culley D."/>
            <person name="Daum C."/>
            <person name="Ezra D."/>
            <person name="Gonzalez J."/>
            <person name="Henrissat B."/>
            <person name="Kuo A."/>
            <person name="Liang C."/>
            <person name="Lipzen A."/>
            <person name="Lutzoni F."/>
            <person name="Magnuson J."/>
            <person name="Mondo S."/>
            <person name="Nolan M."/>
            <person name="Ohm R."/>
            <person name="Pangilinan J."/>
            <person name="Park H.-J."/>
            <person name="Ramirez L."/>
            <person name="Alfaro M."/>
            <person name="Sun H."/>
            <person name="Tritt A."/>
            <person name="Yoshinaga Y."/>
            <person name="Zwiers L.-H."/>
            <person name="Turgeon B."/>
            <person name="Goodwin S."/>
            <person name="Spatafora J."/>
            <person name="Crous P."/>
            <person name="Grigoriev I."/>
        </authorList>
    </citation>
    <scope>NUCLEOTIDE SEQUENCE</scope>
    <source>
        <strain evidence="5">CBS 175.79</strain>
    </source>
</reference>
<dbReference type="Proteomes" id="UP000799778">
    <property type="component" value="Unassembled WGS sequence"/>
</dbReference>
<dbReference type="SUPFAM" id="SSF52151">
    <property type="entry name" value="FabD/lysophospholipase-like"/>
    <property type="match status" value="1"/>
</dbReference>
<proteinExistence type="predicted"/>
<sequence length="1080" mass="121106">MSGSNPRLLSLDGGGVRGLSALLILERLMETVNPDDPPKPCDYFDMIGGTSTGGLIAIMLGRLKMSVADCIKAYLSLSDRVFKKKAHRVTIKGMIQGRFDSDELVRAIKEVIKQQGLPEDTLLKDAPDARCKVFVCATSRETKDTVCLTSYRPLRGISNLWNSVTIWEACRATSAASSFFDPIVMGQFREEFVDGATGANNPVREVWDQAQLVWEPELESKVKCLVSIGTGIPSLKPFKDDAFHIHKTLVAISTETEQTAERFRREKAQLHTSGRYYRFNVDRGLEDIGLEEATKVKEIAAATRRFVSSQQVYEQMQAYAGNIASREHYVQYRIPFTLKGAPRVRHFVDRPAEMRKLENVLLPTQKHTGRETVYVLRGMGGIGKTQLAVEFAHRHHHQFSAVLWLDEQSKDSIKRSIASCAERILQGQIPDTNRVYAAGGNVDVEGVIKKVMGWLARKDNTAWLLIFDNVDREYKKQGGDTDAYDVRQYFPGASHGSILITTRLAKLEQLGDSQHLEKVDQKQAQDILENCYDREHGTAESKKLLELLDGLPLAISQAGAYLRQSAVGVKTYLKFYEQEWNKLMGSDDWADEPLLDYPGRSIWTTWVISYQAVLEKHEATAKLLLLWSCLDNGDLWYELFAAACQRSTAVGAMLLDWIGDIATSELAFTNAMQLLRSYSLVDTVEELGRYATHPVVHIWALHFQGKCFASDLKRLAVVVVGSAVPDESTRDCWIMQRRLLPQAQVCSVWIVDSQIEHGTEVSREFSANNGSRAKTLLLLEAMHRLGLLYQGQDKLAEAELLYTRVLKDKEEALGPNHVSIFDTANNLGLLYTTEGKLAEGEAMYIRALQGKEEVLGPKNTSTLDTVGNLGILYHQQGKLAEAEAMYTRALQGKEEAFGTNHTPALVIMSNLGELYVEQGKLAEAEALYTCALQGSMEALGLKHISTLAIISNLGKLYARQNKLVEAEEMYTQALQGKEEVLGLNHRSTRLAFVTLGKMYFRQKKMAEAADLYNRALHIYDTRRSNYRLFAPVEGTVLLTQQRPRIATMNEEAYTMDLQESVRLPTPLEYSDSRGNAGYYQ</sequence>
<dbReference type="AlphaFoldDB" id="A0A6A5XQ19"/>
<feature type="repeat" description="TPR" evidence="2">
    <location>
        <begin position="947"/>
        <end position="980"/>
    </location>
</feature>
<dbReference type="OrthoDB" id="1658288at2759"/>